<evidence type="ECO:0000313" key="5">
    <source>
        <dbReference type="Proteomes" id="UP000295727"/>
    </source>
</evidence>
<dbReference type="Gene3D" id="3.40.50.720">
    <property type="entry name" value="NAD(P)-binding Rossmann-like Domain"/>
    <property type="match status" value="1"/>
</dbReference>
<name>A0A4P7DCN0_9BURK</name>
<dbReference type="NCBIfam" id="NF006070">
    <property type="entry name" value="PRK08213.1"/>
    <property type="match status" value="1"/>
</dbReference>
<dbReference type="InterPro" id="IPR036291">
    <property type="entry name" value="NAD(P)-bd_dom_sf"/>
</dbReference>
<accession>A0A4P7DCN0</accession>
<dbReference type="InterPro" id="IPR052178">
    <property type="entry name" value="Sec_Metab_Biosynth_SDR"/>
</dbReference>
<dbReference type="OrthoDB" id="9803333at2"/>
<evidence type="ECO:0000256" key="3">
    <source>
        <dbReference type="ARBA" id="ARBA00023002"/>
    </source>
</evidence>
<dbReference type="KEGG" id="ppai:E1956_43340"/>
<keyword evidence="4" id="KW-0614">Plasmid</keyword>
<proteinExistence type="inferred from homology"/>
<dbReference type="SUPFAM" id="SSF51735">
    <property type="entry name" value="NAD(P)-binding Rossmann-fold domains"/>
    <property type="match status" value="1"/>
</dbReference>
<comment type="similarity">
    <text evidence="1">Belongs to the short-chain dehydrogenases/reductases (SDR) family.</text>
</comment>
<dbReference type="PANTHER" id="PTHR43618:SF8">
    <property type="entry name" value="7ALPHA-HYDROXYSTEROID DEHYDROGENASE"/>
    <property type="match status" value="1"/>
</dbReference>
<dbReference type="PRINTS" id="PR00081">
    <property type="entry name" value="GDHRDH"/>
</dbReference>
<dbReference type="InterPro" id="IPR020904">
    <property type="entry name" value="Sc_DH/Rdtase_CS"/>
</dbReference>
<dbReference type="RefSeq" id="WP_134760848.1">
    <property type="nucleotide sequence ID" value="NZ_CP038152.1"/>
</dbReference>
<protein>
    <submittedName>
        <fullName evidence="4">SDR family oxidoreductase</fullName>
    </submittedName>
</protein>
<dbReference type="Proteomes" id="UP000295727">
    <property type="component" value="Plasmid unnamed1"/>
</dbReference>
<organism evidence="4 5">
    <name type="scientific">Paraburkholderia pallida</name>
    <dbReference type="NCBI Taxonomy" id="2547399"/>
    <lineage>
        <taxon>Bacteria</taxon>
        <taxon>Pseudomonadati</taxon>
        <taxon>Pseudomonadota</taxon>
        <taxon>Betaproteobacteria</taxon>
        <taxon>Burkholderiales</taxon>
        <taxon>Burkholderiaceae</taxon>
        <taxon>Paraburkholderia</taxon>
    </lineage>
</organism>
<dbReference type="FunFam" id="3.40.50.720:FF:000084">
    <property type="entry name" value="Short-chain dehydrogenase reductase"/>
    <property type="match status" value="1"/>
</dbReference>
<evidence type="ECO:0000256" key="2">
    <source>
        <dbReference type="ARBA" id="ARBA00022857"/>
    </source>
</evidence>
<geneLocation type="plasmid" evidence="4 5">
    <name>unnamed1</name>
</geneLocation>
<dbReference type="EMBL" id="CP038152">
    <property type="protein sequence ID" value="QBR04452.1"/>
    <property type="molecule type" value="Genomic_DNA"/>
</dbReference>
<gene>
    <name evidence="4" type="ORF">E1956_43340</name>
</gene>
<keyword evidence="3" id="KW-0560">Oxidoreductase</keyword>
<sequence>MSLTALQDLRGRVALVTGGSRGLGLQMAEVLGELGAKVAITARKQHELEAATGHLKARGIEAVPLVCDMGELAAIAPMVEQTIGELGPIDILVNNAGTSWGAPTIEHSLEGWQKVLTLNVTAMFVVTQEVGRHCMVPRRCGKVINIASIQGLTGTYPEGMPTLAYNTSKGAVVNMTRTLAVEWAPYGINVNAIAPGYFPTRMTAPIDAAIGGDKTAAMAPMNRVGGAEDLKGVAALFASDAGAFITGQILAVDGGLTAM</sequence>
<keyword evidence="2" id="KW-0521">NADP</keyword>
<dbReference type="PRINTS" id="PR00080">
    <property type="entry name" value="SDRFAMILY"/>
</dbReference>
<keyword evidence="5" id="KW-1185">Reference proteome</keyword>
<dbReference type="Pfam" id="PF13561">
    <property type="entry name" value="adh_short_C2"/>
    <property type="match status" value="1"/>
</dbReference>
<dbReference type="InterPro" id="IPR002347">
    <property type="entry name" value="SDR_fam"/>
</dbReference>
<dbReference type="PROSITE" id="PS00061">
    <property type="entry name" value="ADH_SHORT"/>
    <property type="match status" value="1"/>
</dbReference>
<dbReference type="AlphaFoldDB" id="A0A4P7DCN0"/>
<dbReference type="GO" id="GO:0016491">
    <property type="term" value="F:oxidoreductase activity"/>
    <property type="evidence" value="ECO:0007669"/>
    <property type="project" value="UniProtKB-KW"/>
</dbReference>
<evidence type="ECO:0000313" key="4">
    <source>
        <dbReference type="EMBL" id="QBR04452.1"/>
    </source>
</evidence>
<evidence type="ECO:0000256" key="1">
    <source>
        <dbReference type="ARBA" id="ARBA00006484"/>
    </source>
</evidence>
<dbReference type="PANTHER" id="PTHR43618">
    <property type="entry name" value="7-ALPHA-HYDROXYSTEROID DEHYDROGENASE"/>
    <property type="match status" value="1"/>
</dbReference>
<reference evidence="4 5" key="1">
    <citation type="submission" date="2019-03" db="EMBL/GenBank/DDBJ databases">
        <title>Paraburkholderia sp. 7MH5, isolated from subtropical forest soil.</title>
        <authorList>
            <person name="Gao Z.-H."/>
            <person name="Qiu L.-H."/>
        </authorList>
    </citation>
    <scope>NUCLEOTIDE SEQUENCE [LARGE SCALE GENOMIC DNA]</scope>
    <source>
        <strain evidence="4 5">7MH5</strain>
        <plasmid evidence="4 5">unnamed1</plasmid>
    </source>
</reference>